<gene>
    <name evidence="7" type="ORF">JOD17_002653</name>
</gene>
<comment type="similarity">
    <text evidence="1 4 5">Belongs to the Glu/Leu/Phe/Val dehydrogenases family.</text>
</comment>
<comment type="caution">
    <text evidence="7">The sequence shown here is derived from an EMBL/GenBank/DDBJ whole genome shotgun (WGS) entry which is preliminary data.</text>
</comment>
<evidence type="ECO:0000256" key="1">
    <source>
        <dbReference type="ARBA" id="ARBA00006382"/>
    </source>
</evidence>
<evidence type="ECO:0000256" key="4">
    <source>
        <dbReference type="PIRNR" id="PIRNR000185"/>
    </source>
</evidence>
<keyword evidence="3 4" id="KW-0560">Oxidoreductase</keyword>
<dbReference type="InterPro" id="IPR036291">
    <property type="entry name" value="NAD(P)-bd_dom_sf"/>
</dbReference>
<keyword evidence="8" id="KW-1185">Reference proteome</keyword>
<dbReference type="GO" id="GO:0004352">
    <property type="term" value="F:glutamate dehydrogenase (NAD+) activity"/>
    <property type="evidence" value="ECO:0007669"/>
    <property type="project" value="UniProtKB-EC"/>
</dbReference>
<dbReference type="Proteomes" id="UP000741863">
    <property type="component" value="Unassembled WGS sequence"/>
</dbReference>
<dbReference type="Gene3D" id="3.40.50.10860">
    <property type="entry name" value="Leucine Dehydrogenase, chain A, domain 1"/>
    <property type="match status" value="1"/>
</dbReference>
<evidence type="ECO:0000259" key="6">
    <source>
        <dbReference type="SMART" id="SM00839"/>
    </source>
</evidence>
<dbReference type="InterPro" id="IPR006095">
    <property type="entry name" value="Glu/Leu/Phe/Val/Trp_DH"/>
</dbReference>
<feature type="domain" description="Glutamate/phenylalanine/leucine/valine/L-tryptophan dehydrogenase C-terminal" evidence="6">
    <location>
        <begin position="198"/>
        <end position="429"/>
    </location>
</feature>
<evidence type="ECO:0000313" key="8">
    <source>
        <dbReference type="Proteomes" id="UP000741863"/>
    </source>
</evidence>
<dbReference type="RefSeq" id="WP_204698263.1">
    <property type="nucleotide sequence ID" value="NZ_JAFBEC010000007.1"/>
</dbReference>
<name>A0ABS2PDP4_9BACL</name>
<dbReference type="Pfam" id="PF02812">
    <property type="entry name" value="ELFV_dehydrog_N"/>
    <property type="match status" value="1"/>
</dbReference>
<reference evidence="7 8" key="1">
    <citation type="submission" date="2021-01" db="EMBL/GenBank/DDBJ databases">
        <title>Genomic Encyclopedia of Type Strains, Phase IV (KMG-IV): sequencing the most valuable type-strain genomes for metagenomic binning, comparative biology and taxonomic classification.</title>
        <authorList>
            <person name="Goeker M."/>
        </authorList>
    </citation>
    <scope>NUCLEOTIDE SEQUENCE [LARGE SCALE GENOMIC DNA]</scope>
    <source>
        <strain evidence="7 8">DSM 25540</strain>
    </source>
</reference>
<dbReference type="InterPro" id="IPR006097">
    <property type="entry name" value="Glu/Leu/Phe/Val/Trp_DH_dimer"/>
</dbReference>
<dbReference type="SUPFAM" id="SSF53223">
    <property type="entry name" value="Aminoacid dehydrogenase-like, N-terminal domain"/>
    <property type="match status" value="1"/>
</dbReference>
<evidence type="ECO:0000256" key="2">
    <source>
        <dbReference type="ARBA" id="ARBA00012896"/>
    </source>
</evidence>
<dbReference type="PANTHER" id="PTHR11606:SF13">
    <property type="entry name" value="GLUTAMATE DEHYDROGENASE 1, MITOCHONDRIAL"/>
    <property type="match status" value="1"/>
</dbReference>
<dbReference type="InterPro" id="IPR006096">
    <property type="entry name" value="Glu/Leu/Phe/Val/Trp_DH_C"/>
</dbReference>
<dbReference type="InterPro" id="IPR014362">
    <property type="entry name" value="Glu_DH"/>
</dbReference>
<dbReference type="PANTHER" id="PTHR11606">
    <property type="entry name" value="GLUTAMATE DEHYDROGENASE"/>
    <property type="match status" value="1"/>
</dbReference>
<dbReference type="Pfam" id="PF00208">
    <property type="entry name" value="ELFV_dehydrog"/>
    <property type="match status" value="1"/>
</dbReference>
<dbReference type="PRINTS" id="PR00082">
    <property type="entry name" value="GLFDHDRGNASE"/>
</dbReference>
<protein>
    <recommendedName>
        <fullName evidence="2 4">Glutamate dehydrogenase</fullName>
    </recommendedName>
</protein>
<accession>A0ABS2PDP4</accession>
<evidence type="ECO:0000256" key="3">
    <source>
        <dbReference type="ARBA" id="ARBA00023002"/>
    </source>
</evidence>
<dbReference type="PIRSF" id="PIRSF000185">
    <property type="entry name" value="Glu_DH"/>
    <property type="match status" value="1"/>
</dbReference>
<dbReference type="InterPro" id="IPR046346">
    <property type="entry name" value="Aminoacid_DH-like_N_sf"/>
</dbReference>
<proteinExistence type="inferred from homology"/>
<organism evidence="7 8">
    <name type="scientific">Geomicrobium sediminis</name>
    <dbReference type="NCBI Taxonomy" id="1347788"/>
    <lineage>
        <taxon>Bacteria</taxon>
        <taxon>Bacillati</taxon>
        <taxon>Bacillota</taxon>
        <taxon>Bacilli</taxon>
        <taxon>Bacillales</taxon>
        <taxon>Geomicrobium</taxon>
    </lineage>
</organism>
<sequence length="431" mass="47941">MGNMKRNEQIVVDQDGNENRRIQAMKSTIQNALVALDYTQDTTDILTSAYRSFTVEIPITMDDGSIRIFKGYRSQHIRSSQPSIGSVILHPNLDEQDVQALAMKTSLHTGLLNIPYSGASGAIICNPSDLSFHELEQLSRGYIRALLPLMNATKDIITPDVPTPANLQLMAWMHDEVEMIRPDLHHKVVAGLPESLGGVPGREHSVAKGAKFTIERAAERLNMSVQDANIIVHGFGNTGVYLARELENKEANVIGVSDGHGALYDQDGLDVDYLLDRRDSFGMVTNLFKKSISTERLLGSKCDILVDASLDKNVMTEQVADTIQAKLVVETAKQTLSESRVDQLFQRGSMVVPEIMTNLGNLTLSHFEAMQHEQRVTLSESEINAMFKDTMYRVFDQVFEEAKQHSTNMREAAARIGIKRHAEALNYRGLS</sequence>
<evidence type="ECO:0000313" key="7">
    <source>
        <dbReference type="EMBL" id="MBM7633559.1"/>
    </source>
</evidence>
<dbReference type="SMART" id="SM00839">
    <property type="entry name" value="ELFV_dehydrog"/>
    <property type="match status" value="1"/>
</dbReference>
<dbReference type="Gene3D" id="3.40.50.720">
    <property type="entry name" value="NAD(P)-binding Rossmann-like Domain"/>
    <property type="match status" value="1"/>
</dbReference>
<dbReference type="SUPFAM" id="SSF51735">
    <property type="entry name" value="NAD(P)-binding Rossmann-fold domains"/>
    <property type="match status" value="1"/>
</dbReference>
<dbReference type="EMBL" id="JAFBEC010000007">
    <property type="protein sequence ID" value="MBM7633559.1"/>
    <property type="molecule type" value="Genomic_DNA"/>
</dbReference>
<evidence type="ECO:0000256" key="5">
    <source>
        <dbReference type="RuleBase" id="RU004417"/>
    </source>
</evidence>